<feature type="signal peptide" evidence="1">
    <location>
        <begin position="1"/>
        <end position="20"/>
    </location>
</feature>
<dbReference type="EMBL" id="AVCI01000045">
    <property type="protein sequence ID" value="KFN41228.1"/>
    <property type="molecule type" value="Genomic_DNA"/>
</dbReference>
<dbReference type="OrthoDB" id="9899667at2"/>
<comment type="caution">
    <text evidence="2">The sequence shown here is derived from an EMBL/GenBank/DDBJ whole genome shotgun (WGS) entry which is preliminary data.</text>
</comment>
<name>A0A091AM04_9GAMM</name>
<dbReference type="AlphaFoldDB" id="A0A091AM04"/>
<evidence type="ECO:0000313" key="2">
    <source>
        <dbReference type="EMBL" id="KFN41228.1"/>
    </source>
</evidence>
<keyword evidence="3" id="KW-1185">Reference proteome</keyword>
<dbReference type="RefSeq" id="WP_022967925.1">
    <property type="nucleotide sequence ID" value="NZ_ATVD01000001.1"/>
</dbReference>
<dbReference type="STRING" id="1121015.GCA_000420545_00252"/>
<dbReference type="PROSITE" id="PS51257">
    <property type="entry name" value="PROKAR_LIPOPROTEIN"/>
    <property type="match status" value="1"/>
</dbReference>
<evidence type="ECO:0008006" key="4">
    <source>
        <dbReference type="Google" id="ProtNLM"/>
    </source>
</evidence>
<evidence type="ECO:0000256" key="1">
    <source>
        <dbReference type="SAM" id="SignalP"/>
    </source>
</evidence>
<evidence type="ECO:0000313" key="3">
    <source>
        <dbReference type="Proteomes" id="UP000029385"/>
    </source>
</evidence>
<feature type="chain" id="PRO_5001870717" description="DUF5666 domain-containing protein" evidence="1">
    <location>
        <begin position="21"/>
        <end position="112"/>
    </location>
</feature>
<dbReference type="Proteomes" id="UP000029385">
    <property type="component" value="Unassembled WGS sequence"/>
</dbReference>
<keyword evidence="1" id="KW-0732">Signal</keyword>
<gene>
    <name evidence="2" type="ORF">N789_04895</name>
</gene>
<reference evidence="2 3" key="1">
    <citation type="submission" date="2013-09" db="EMBL/GenBank/DDBJ databases">
        <title>Genome sequencing of Arenimonas oryziterrae.</title>
        <authorList>
            <person name="Chen F."/>
            <person name="Wang G."/>
        </authorList>
    </citation>
    <scope>NUCLEOTIDE SEQUENCE [LARGE SCALE GENOMIC DNA]</scope>
    <source>
        <strain evidence="2 3">YC6267</strain>
    </source>
</reference>
<dbReference type="PATRIC" id="fig|1121015.4.peg.2663"/>
<organism evidence="2 3">
    <name type="scientific">Arenimonas oryziterrae DSM 21050 = YC6267</name>
    <dbReference type="NCBI Taxonomy" id="1121015"/>
    <lineage>
        <taxon>Bacteria</taxon>
        <taxon>Pseudomonadati</taxon>
        <taxon>Pseudomonadota</taxon>
        <taxon>Gammaproteobacteria</taxon>
        <taxon>Lysobacterales</taxon>
        <taxon>Lysobacteraceae</taxon>
        <taxon>Arenimonas</taxon>
    </lineage>
</organism>
<proteinExistence type="predicted"/>
<accession>A0A091AM04</accession>
<sequence length="112" mass="12548">MAMHKFGLFLSLLALTTACAHRPAGMTRGEEKFSGVVEKVDTGCFADGMCYMQIDGRRVVFGMGWSRETWGQVAPLEPIENYVGKRVDVFCKRREGDCWLAGSAVYYIRPSQ</sequence>
<protein>
    <recommendedName>
        <fullName evidence="4">DUF5666 domain-containing protein</fullName>
    </recommendedName>
</protein>